<protein>
    <submittedName>
        <fullName evidence="1">Uncharacterized protein</fullName>
    </submittedName>
</protein>
<reference evidence="1" key="1">
    <citation type="submission" date="2024-05" db="EMBL/GenBank/DDBJ databases">
        <title>Planctomycetes of the genus Singulisphaera possess chitinolytic capabilities.</title>
        <authorList>
            <person name="Ivanova A."/>
        </authorList>
    </citation>
    <scope>NUCLEOTIDE SEQUENCE</scope>
    <source>
        <strain evidence="1">Ch08T</strain>
    </source>
</reference>
<proteinExistence type="predicted"/>
<gene>
    <name evidence="1" type="ORF">V5E97_16595</name>
</gene>
<organism evidence="1">
    <name type="scientific">Singulisphaera sp. Ch08</name>
    <dbReference type="NCBI Taxonomy" id="3120278"/>
    <lineage>
        <taxon>Bacteria</taxon>
        <taxon>Pseudomonadati</taxon>
        <taxon>Planctomycetota</taxon>
        <taxon>Planctomycetia</taxon>
        <taxon>Isosphaerales</taxon>
        <taxon>Isosphaeraceae</taxon>
        <taxon>Singulisphaera</taxon>
    </lineage>
</organism>
<evidence type="ECO:0000313" key="1">
    <source>
        <dbReference type="EMBL" id="XBH07588.1"/>
    </source>
</evidence>
<dbReference type="EMBL" id="CP155447">
    <property type="protein sequence ID" value="XBH07588.1"/>
    <property type="molecule type" value="Genomic_DNA"/>
</dbReference>
<accession>A0AAU7CRG7</accession>
<name>A0AAU7CRG7_9BACT</name>
<sequence>MALRNNSSPLPDDPLGLIGSRGIEDWTNATASEAARRASLTRGSHGRRRLVDPTTCDRNYTSAEIEFMLAMQNYKRDSGRLYPTWSEVLGVLQGLGYHKSEDDTLEARDR</sequence>
<dbReference type="RefSeq" id="WP_406700427.1">
    <property type="nucleotide sequence ID" value="NZ_CP155447.1"/>
</dbReference>
<dbReference type="AlphaFoldDB" id="A0AAU7CRG7"/>